<evidence type="ECO:0000313" key="3">
    <source>
        <dbReference type="EMBL" id="UTH14185.1"/>
    </source>
</evidence>
<dbReference type="GO" id="GO:0004792">
    <property type="term" value="F:thiosulfate-cyanide sulfurtransferase activity"/>
    <property type="evidence" value="ECO:0007669"/>
    <property type="project" value="TreeGrafter"/>
</dbReference>
<dbReference type="PANTHER" id="PTHR10953:SF102">
    <property type="entry name" value="ADENYLYLTRANSFERASE AND SULFURTRANSFERASE MOCS3"/>
    <property type="match status" value="1"/>
</dbReference>
<dbReference type="CDD" id="cd00757">
    <property type="entry name" value="ThiF_MoeB_HesA_family"/>
    <property type="match status" value="1"/>
</dbReference>
<protein>
    <submittedName>
        <fullName evidence="3">ThiF family adenylyltransferase</fullName>
    </submittedName>
</protein>
<dbReference type="PANTHER" id="PTHR10953">
    <property type="entry name" value="UBIQUITIN-ACTIVATING ENZYME E1"/>
    <property type="match status" value="1"/>
</dbReference>
<dbReference type="FunFam" id="3.40.50.720:FF:000080">
    <property type="entry name" value="Thiazole biosynthesis adenylyltransferase ThiF"/>
    <property type="match status" value="1"/>
</dbReference>
<dbReference type="EMBL" id="CP073809">
    <property type="protein sequence ID" value="UTH14185.1"/>
    <property type="molecule type" value="Genomic_DNA"/>
</dbReference>
<dbReference type="AlphaFoldDB" id="A0A9Q9F1W4"/>
<dbReference type="Proteomes" id="UP001057381">
    <property type="component" value="Chromosome"/>
</dbReference>
<organism evidence="3 4">
    <name type="scientific">Macrococcus equipercicus</name>
    <dbReference type="NCBI Taxonomy" id="69967"/>
    <lineage>
        <taxon>Bacteria</taxon>
        <taxon>Bacillati</taxon>
        <taxon>Bacillota</taxon>
        <taxon>Bacilli</taxon>
        <taxon>Bacillales</taxon>
        <taxon>Staphylococcaceae</taxon>
        <taxon>Macrococcus</taxon>
    </lineage>
</organism>
<accession>A0A9Q9F1W4</accession>
<sequence>MSRYDRQMKCGAFGTRGQSALSQAVIMITGLGALGSAAAEQLARAGAGHLVLCDMDIVECSNLHRQSCYDEHDASSGALKAEALKHHLLRINSEITVTAVAEEITSLNIERLISMYHPVMMIDGTDQFSTRFLINQACHRHHIPWIYGACLGTKGTVVGIDFTGPCLSCLLSTIPETGEDCSIAGILPPVAHMTAAMQCAEVMNYMAEGRFSNQLLTFNTAVMKFQQTNAAAFADADCPICVHHQYGALAAPPAAVTKLCGGKFLVRVPVELFTDSGLSFQRTSPFFKYYQDDDYQLSLFHDGRVILTGADNTSSAETTVRQLLYR</sequence>
<dbReference type="GO" id="GO:0016779">
    <property type="term" value="F:nucleotidyltransferase activity"/>
    <property type="evidence" value="ECO:0007669"/>
    <property type="project" value="UniProtKB-KW"/>
</dbReference>
<feature type="domain" description="THIF-type NAD/FAD binding fold" evidence="2">
    <location>
        <begin position="4"/>
        <end position="239"/>
    </location>
</feature>
<dbReference type="GO" id="GO:0005829">
    <property type="term" value="C:cytosol"/>
    <property type="evidence" value="ECO:0007669"/>
    <property type="project" value="TreeGrafter"/>
</dbReference>
<dbReference type="InterPro" id="IPR000594">
    <property type="entry name" value="ThiF_NAD_FAD-bd"/>
</dbReference>
<dbReference type="Gene3D" id="3.40.50.720">
    <property type="entry name" value="NAD(P)-binding Rossmann-like Domain"/>
    <property type="match status" value="1"/>
</dbReference>
<gene>
    <name evidence="3" type="ORF">KFV11_02125</name>
</gene>
<dbReference type="SUPFAM" id="SSF69572">
    <property type="entry name" value="Activating enzymes of the ubiquitin-like proteins"/>
    <property type="match status" value="1"/>
</dbReference>
<evidence type="ECO:0000256" key="1">
    <source>
        <dbReference type="ARBA" id="ARBA00009919"/>
    </source>
</evidence>
<name>A0A9Q9F1W4_9STAP</name>
<dbReference type="InterPro" id="IPR035985">
    <property type="entry name" value="Ubiquitin-activating_enz"/>
</dbReference>
<evidence type="ECO:0000259" key="2">
    <source>
        <dbReference type="Pfam" id="PF00899"/>
    </source>
</evidence>
<reference evidence="3" key="1">
    <citation type="submission" date="2021-04" db="EMBL/GenBank/DDBJ databases">
        <title>Complete Genome Sequences of Macrococcus spp. from dog and cattle.</title>
        <authorList>
            <person name="Schwendener S."/>
            <person name="Perreten V."/>
        </authorList>
    </citation>
    <scope>NUCLEOTIDE SEQUENCE</scope>
    <source>
        <strain evidence="3">Epi0143-OL</strain>
    </source>
</reference>
<proteinExistence type="inferred from homology"/>
<dbReference type="RefSeq" id="WP_254250219.1">
    <property type="nucleotide sequence ID" value="NZ_CP073809.1"/>
</dbReference>
<evidence type="ECO:0000313" key="4">
    <source>
        <dbReference type="Proteomes" id="UP001057381"/>
    </source>
</evidence>
<comment type="similarity">
    <text evidence="1">Belongs to the HesA/MoeB/ThiF family.</text>
</comment>
<dbReference type="InterPro" id="IPR045886">
    <property type="entry name" value="ThiF/MoeB/HesA"/>
</dbReference>
<dbReference type="GO" id="GO:0008146">
    <property type="term" value="F:sulfotransferase activity"/>
    <property type="evidence" value="ECO:0007669"/>
    <property type="project" value="TreeGrafter"/>
</dbReference>
<dbReference type="GO" id="GO:0008641">
    <property type="term" value="F:ubiquitin-like modifier activating enzyme activity"/>
    <property type="evidence" value="ECO:0007669"/>
    <property type="project" value="InterPro"/>
</dbReference>
<dbReference type="Pfam" id="PF00899">
    <property type="entry name" value="ThiF"/>
    <property type="match status" value="1"/>
</dbReference>
<keyword evidence="3" id="KW-0548">Nucleotidyltransferase</keyword>
<keyword evidence="3" id="KW-0808">Transferase</keyword>
<dbReference type="KEGG" id="mequ:KFV11_02125"/>